<sequence length="428" mass="49271">MNTRLPLVVILGATGSGKTKLSLELAKKFGGEIIGADSIQVYKGLNIITAKATKEERSVAPHHLIDILEPHEIFTVVDYRNEALRIIKDLMEENKLPIVVGGTNYYIESLLWKILIEGDSRAVKELGILPNNDHELPSEVLHKRLQELDPSMARRLHPNNKRKILRSLEVLYQKGRKHSELLEEQQSAANGSGSDGGLRFTNALVLWLKCNQETLDERLNGRVEGMLEEGLLNELTTFHKLYNANRITENKETDYTKGIFQSIGFKEFHSYLLFNGEERASEEGKKKLQEGINLLKAATRRYARKQNRWTMNAFSWKNRQTGTYIYDMLTRGKFVPPIYELDTTDVSQWNNNVTKIAEQIVESYISKTKCDHKPLPVQNVKSTPNSKDYTYNCEVCERVFVGNFQWTIHQKSNKHKRRLQSRNEKLKK</sequence>
<reference evidence="7" key="1">
    <citation type="journal article" date="2023" name="Insect Mol. Biol.">
        <title>Genome sequencing provides insights into the evolution of gene families encoding plant cell wall-degrading enzymes in longhorned beetles.</title>
        <authorList>
            <person name="Shin N.R."/>
            <person name="Okamura Y."/>
            <person name="Kirsch R."/>
            <person name="Pauchet Y."/>
        </authorList>
    </citation>
    <scope>NUCLEOTIDE SEQUENCE</scope>
    <source>
        <strain evidence="7">RBIC_L_NR</strain>
    </source>
</reference>
<dbReference type="Gene3D" id="3.30.160.60">
    <property type="entry name" value="Classic Zinc Finger"/>
    <property type="match status" value="1"/>
</dbReference>
<dbReference type="Gene3D" id="3.40.50.300">
    <property type="entry name" value="P-loop containing nucleotide triphosphate hydrolases"/>
    <property type="match status" value="1"/>
</dbReference>
<dbReference type="HAMAP" id="MF_00185">
    <property type="entry name" value="IPP_trans"/>
    <property type="match status" value="1"/>
</dbReference>
<dbReference type="InterPro" id="IPR013087">
    <property type="entry name" value="Znf_C2H2_type"/>
</dbReference>
<dbReference type="AlphaFoldDB" id="A0AAV8ZKL2"/>
<dbReference type="PANTHER" id="PTHR11088">
    <property type="entry name" value="TRNA DIMETHYLALLYLTRANSFERASE"/>
    <property type="match status" value="1"/>
</dbReference>
<dbReference type="InterPro" id="IPR018022">
    <property type="entry name" value="IPT"/>
</dbReference>
<name>A0AAV8ZKL2_9CUCU</name>
<evidence type="ECO:0000256" key="4">
    <source>
        <dbReference type="ARBA" id="ARBA00022840"/>
    </source>
</evidence>
<proteinExistence type="inferred from homology"/>
<evidence type="ECO:0000313" key="8">
    <source>
        <dbReference type="Proteomes" id="UP001162156"/>
    </source>
</evidence>
<dbReference type="InterPro" id="IPR036236">
    <property type="entry name" value="Znf_C2H2_sf"/>
</dbReference>
<organism evidence="7 8">
    <name type="scientific">Rhamnusium bicolor</name>
    <dbReference type="NCBI Taxonomy" id="1586634"/>
    <lineage>
        <taxon>Eukaryota</taxon>
        <taxon>Metazoa</taxon>
        <taxon>Ecdysozoa</taxon>
        <taxon>Arthropoda</taxon>
        <taxon>Hexapoda</taxon>
        <taxon>Insecta</taxon>
        <taxon>Pterygota</taxon>
        <taxon>Neoptera</taxon>
        <taxon>Endopterygota</taxon>
        <taxon>Coleoptera</taxon>
        <taxon>Polyphaga</taxon>
        <taxon>Cucujiformia</taxon>
        <taxon>Chrysomeloidea</taxon>
        <taxon>Cerambycidae</taxon>
        <taxon>Lepturinae</taxon>
        <taxon>Rhagiini</taxon>
        <taxon>Rhamnusium</taxon>
    </lineage>
</organism>
<gene>
    <name evidence="7" type="ORF">NQ314_003956</name>
</gene>
<evidence type="ECO:0000259" key="6">
    <source>
        <dbReference type="PROSITE" id="PS00028"/>
    </source>
</evidence>
<evidence type="ECO:0000256" key="2">
    <source>
        <dbReference type="ARBA" id="ARBA00022679"/>
    </source>
</evidence>
<dbReference type="SUPFAM" id="SSF52540">
    <property type="entry name" value="P-loop containing nucleoside triphosphate hydrolases"/>
    <property type="match status" value="2"/>
</dbReference>
<dbReference type="EMBL" id="JANEYF010001191">
    <property type="protein sequence ID" value="KAJ8965674.1"/>
    <property type="molecule type" value="Genomic_DNA"/>
</dbReference>
<dbReference type="GO" id="GO:0005739">
    <property type="term" value="C:mitochondrion"/>
    <property type="evidence" value="ECO:0007669"/>
    <property type="project" value="TreeGrafter"/>
</dbReference>
<dbReference type="NCBIfam" id="TIGR00174">
    <property type="entry name" value="miaA"/>
    <property type="match status" value="1"/>
</dbReference>
<dbReference type="GO" id="GO:0006400">
    <property type="term" value="P:tRNA modification"/>
    <property type="evidence" value="ECO:0007669"/>
    <property type="project" value="TreeGrafter"/>
</dbReference>
<dbReference type="Proteomes" id="UP001162156">
    <property type="component" value="Unassembled WGS sequence"/>
</dbReference>
<keyword evidence="2 5" id="KW-0808">Transferase</keyword>
<evidence type="ECO:0000313" key="7">
    <source>
        <dbReference type="EMBL" id="KAJ8965674.1"/>
    </source>
</evidence>
<dbReference type="Pfam" id="PF01715">
    <property type="entry name" value="IPPT"/>
    <property type="match status" value="1"/>
</dbReference>
<comment type="caution">
    <text evidence="7">The sequence shown here is derived from an EMBL/GenBank/DDBJ whole genome shotgun (WGS) entry which is preliminary data.</text>
</comment>
<feature type="domain" description="C2H2-type" evidence="6">
    <location>
        <begin position="393"/>
        <end position="415"/>
    </location>
</feature>
<keyword evidence="3 5" id="KW-0547">Nucleotide-binding</keyword>
<evidence type="ECO:0000256" key="5">
    <source>
        <dbReference type="RuleBase" id="RU003785"/>
    </source>
</evidence>
<accession>A0AAV8ZKL2</accession>
<dbReference type="PANTHER" id="PTHR11088:SF89">
    <property type="entry name" value="TRNA DIMETHYLALLYLTRANSFERASE"/>
    <property type="match status" value="1"/>
</dbReference>
<evidence type="ECO:0000256" key="3">
    <source>
        <dbReference type="ARBA" id="ARBA00022741"/>
    </source>
</evidence>
<dbReference type="GO" id="GO:0005524">
    <property type="term" value="F:ATP binding"/>
    <property type="evidence" value="ECO:0007669"/>
    <property type="project" value="UniProtKB-KW"/>
</dbReference>
<keyword evidence="4 5" id="KW-0067">ATP-binding</keyword>
<dbReference type="Gene3D" id="1.10.20.140">
    <property type="match status" value="1"/>
</dbReference>
<dbReference type="InterPro" id="IPR039657">
    <property type="entry name" value="Dimethylallyltransferase"/>
</dbReference>
<dbReference type="GO" id="GO:0052381">
    <property type="term" value="F:tRNA dimethylallyltransferase activity"/>
    <property type="evidence" value="ECO:0007669"/>
    <property type="project" value="InterPro"/>
</dbReference>
<protein>
    <recommendedName>
        <fullName evidence="6">C2H2-type domain-containing protein</fullName>
    </recommendedName>
</protein>
<keyword evidence="8" id="KW-1185">Reference proteome</keyword>
<dbReference type="InterPro" id="IPR027417">
    <property type="entry name" value="P-loop_NTPase"/>
</dbReference>
<comment type="similarity">
    <text evidence="1 5">Belongs to the IPP transferase family.</text>
</comment>
<dbReference type="SUPFAM" id="SSF57667">
    <property type="entry name" value="beta-beta-alpha zinc fingers"/>
    <property type="match status" value="1"/>
</dbReference>
<evidence type="ECO:0000256" key="1">
    <source>
        <dbReference type="ARBA" id="ARBA00005842"/>
    </source>
</evidence>
<dbReference type="PROSITE" id="PS00028">
    <property type="entry name" value="ZINC_FINGER_C2H2_1"/>
    <property type="match status" value="1"/>
</dbReference>